<dbReference type="GO" id="GO:0035770">
    <property type="term" value="C:ribonucleoprotein granule"/>
    <property type="evidence" value="ECO:0000318"/>
    <property type="project" value="GO_Central"/>
</dbReference>
<dbReference type="GO" id="GO:0044528">
    <property type="term" value="P:regulation of mitochondrial mRNA stability"/>
    <property type="evidence" value="ECO:0000318"/>
    <property type="project" value="GO_Central"/>
</dbReference>
<dbReference type="GO" id="GO:0000963">
    <property type="term" value="P:mitochondrial RNA processing"/>
    <property type="evidence" value="ECO:0000318"/>
    <property type="project" value="GO_Central"/>
</dbReference>
<keyword evidence="2" id="KW-1185">Reference proteome</keyword>
<dbReference type="ProMEX" id="A8J4Z4"/>
<dbReference type="GO" id="GO:0003723">
    <property type="term" value="F:RNA binding"/>
    <property type="evidence" value="ECO:0000318"/>
    <property type="project" value="GO_Central"/>
</dbReference>
<dbReference type="EMBL" id="CM008970">
    <property type="protein sequence ID" value="PNW79450.1"/>
    <property type="molecule type" value="Genomic_DNA"/>
</dbReference>
<dbReference type="PaxDb" id="3055-EDP00850"/>
<dbReference type="Proteomes" id="UP000006906">
    <property type="component" value="Chromosome 9"/>
</dbReference>
<dbReference type="GO" id="GO:0009507">
    <property type="term" value="C:chloroplast"/>
    <property type="evidence" value="ECO:0007669"/>
    <property type="project" value="GOC"/>
</dbReference>
<dbReference type="SMR" id="A8J4Z4"/>
<organism evidence="1 2">
    <name type="scientific">Chlamydomonas reinhardtii</name>
    <name type="common">Chlamydomonas smithii</name>
    <dbReference type="NCBI Taxonomy" id="3055"/>
    <lineage>
        <taxon>Eukaryota</taxon>
        <taxon>Viridiplantae</taxon>
        <taxon>Chlorophyta</taxon>
        <taxon>core chlorophytes</taxon>
        <taxon>Chlorophyceae</taxon>
        <taxon>CS clade</taxon>
        <taxon>Chlamydomonadales</taxon>
        <taxon>Chlamydomonadaceae</taxon>
        <taxon>Chlamydomonas</taxon>
    </lineage>
</organism>
<sequence>MRSAAVRVLGAQWAGVGAQEAGSRAARAFATATFVPGVSGDASGVVSAVDALMSHDSAATGKDVADAAVALAYLGTRGNRRVWGKVLEKAASTPLDGPSLANLSWALSAANVDHTRTLAELAGPLAASLKSLSPAQVSFAVEAVGKSGAADVELFAAVTELAAARTADFKAADLARLLWGFGAAGVQDGKLVKAASAGLVAKAAELGGREAAQALWGLAALRRVPDAALAGALTKALKAGVEAPADAAAAAWALATLAVKADAGTVKALADKAKAGVADLSAAQAVQGGWGLAMLGDKDGAAALLGAAAAAVQKDPTSLSPSALALLHAGAVVSGAGLPNPVSDFAAKGFGLAVEHGRHSRSSAAAAFHAELAEAVAYASGARHRPDVASKVASFVSSGPDGSTLDVVVPADANTKLAVLGVEAEALASSGAVLGGSLAAARVREAQGFKVAVVPQTEFPTGAPLKQRAAAVLGAIKKAVPGLSAMADKLSREL</sequence>
<evidence type="ECO:0000313" key="2">
    <source>
        <dbReference type="Proteomes" id="UP000006906"/>
    </source>
</evidence>
<dbReference type="Gramene" id="PNW79450">
    <property type="protein sequence ID" value="PNW79450"/>
    <property type="gene ID" value="CHLRE_09g415550v5"/>
</dbReference>
<dbReference type="OMA" id="SWLKANC"/>
<dbReference type="KEGG" id="cre:CHLRE_09g415550v5"/>
<evidence type="ECO:0000313" key="1">
    <source>
        <dbReference type="EMBL" id="PNW79450.1"/>
    </source>
</evidence>
<protein>
    <submittedName>
        <fullName evidence="1">Uncharacterized protein</fullName>
    </submittedName>
</protein>
<dbReference type="InParanoid" id="A8J4Z4"/>
<dbReference type="AlphaFoldDB" id="A8J4Z4"/>
<accession>A8J4Z4</accession>
<dbReference type="GO" id="GO:1901259">
    <property type="term" value="P:chloroplast rRNA processing"/>
    <property type="evidence" value="ECO:0000318"/>
    <property type="project" value="GO_Central"/>
</dbReference>
<dbReference type="GeneID" id="5722365"/>
<dbReference type="OrthoDB" id="537000at2759"/>
<gene>
    <name evidence="1" type="ORF">CHLRE_09g415550v5</name>
</gene>
<dbReference type="GO" id="GO:0005759">
    <property type="term" value="C:mitochondrial matrix"/>
    <property type="evidence" value="ECO:0000318"/>
    <property type="project" value="GO_Central"/>
</dbReference>
<dbReference type="RefSeq" id="XP_001696742.1">
    <property type="nucleotide sequence ID" value="XM_001696690.2"/>
</dbReference>
<dbReference type="HOGENOM" id="CLU_552506_0_0_1"/>
<reference evidence="1 2" key="1">
    <citation type="journal article" date="2007" name="Science">
        <title>The Chlamydomonas genome reveals the evolution of key animal and plant functions.</title>
        <authorList>
            <person name="Merchant S.S."/>
            <person name="Prochnik S.E."/>
            <person name="Vallon O."/>
            <person name="Harris E.H."/>
            <person name="Karpowicz S.J."/>
            <person name="Witman G.B."/>
            <person name="Terry A."/>
            <person name="Salamov A."/>
            <person name="Fritz-Laylin L.K."/>
            <person name="Marechal-Drouard L."/>
            <person name="Marshall W.F."/>
            <person name="Qu L.H."/>
            <person name="Nelson D.R."/>
            <person name="Sanderfoot A.A."/>
            <person name="Spalding M.H."/>
            <person name="Kapitonov V.V."/>
            <person name="Ren Q."/>
            <person name="Ferris P."/>
            <person name="Lindquist E."/>
            <person name="Shapiro H."/>
            <person name="Lucas S.M."/>
            <person name="Grimwood J."/>
            <person name="Schmutz J."/>
            <person name="Cardol P."/>
            <person name="Cerutti H."/>
            <person name="Chanfreau G."/>
            <person name="Chen C.L."/>
            <person name="Cognat V."/>
            <person name="Croft M.T."/>
            <person name="Dent R."/>
            <person name="Dutcher S."/>
            <person name="Fernandez E."/>
            <person name="Fukuzawa H."/>
            <person name="Gonzalez-Ballester D."/>
            <person name="Gonzalez-Halphen D."/>
            <person name="Hallmann A."/>
            <person name="Hanikenne M."/>
            <person name="Hippler M."/>
            <person name="Inwood W."/>
            <person name="Jabbari K."/>
            <person name="Kalanon M."/>
            <person name="Kuras R."/>
            <person name="Lefebvre P.A."/>
            <person name="Lemaire S.D."/>
            <person name="Lobanov A.V."/>
            <person name="Lohr M."/>
            <person name="Manuell A."/>
            <person name="Meier I."/>
            <person name="Mets L."/>
            <person name="Mittag M."/>
            <person name="Mittelmeier T."/>
            <person name="Moroney J.V."/>
            <person name="Moseley J."/>
            <person name="Napoli C."/>
            <person name="Nedelcu A.M."/>
            <person name="Niyogi K."/>
            <person name="Novoselov S.V."/>
            <person name="Paulsen I.T."/>
            <person name="Pazour G."/>
            <person name="Purton S."/>
            <person name="Ral J.P."/>
            <person name="Riano-Pachon D.M."/>
            <person name="Riekhof W."/>
            <person name="Rymarquis L."/>
            <person name="Schroda M."/>
            <person name="Stern D."/>
            <person name="Umen J."/>
            <person name="Willows R."/>
            <person name="Wilson N."/>
            <person name="Zimmer S.L."/>
            <person name="Allmer J."/>
            <person name="Balk J."/>
            <person name="Bisova K."/>
            <person name="Chen C.J."/>
            <person name="Elias M."/>
            <person name="Gendler K."/>
            <person name="Hauser C."/>
            <person name="Lamb M.R."/>
            <person name="Ledford H."/>
            <person name="Long J.C."/>
            <person name="Minagawa J."/>
            <person name="Page M.D."/>
            <person name="Pan J."/>
            <person name="Pootakham W."/>
            <person name="Roje S."/>
            <person name="Rose A."/>
            <person name="Stahlberg E."/>
            <person name="Terauchi A.M."/>
            <person name="Yang P."/>
            <person name="Ball S."/>
            <person name="Bowler C."/>
            <person name="Dieckmann C.L."/>
            <person name="Gladyshev V.N."/>
            <person name="Green P."/>
            <person name="Jorgensen R."/>
            <person name="Mayfield S."/>
            <person name="Mueller-Roeber B."/>
            <person name="Rajamani S."/>
            <person name="Sayre R.T."/>
            <person name="Brokstein P."/>
            <person name="Dubchak I."/>
            <person name="Goodstein D."/>
            <person name="Hornick L."/>
            <person name="Huang Y.W."/>
            <person name="Jhaveri J."/>
            <person name="Luo Y."/>
            <person name="Martinez D."/>
            <person name="Ngau W.C."/>
            <person name="Otillar B."/>
            <person name="Poliakov A."/>
            <person name="Porter A."/>
            <person name="Szajkowski L."/>
            <person name="Werner G."/>
            <person name="Zhou K."/>
            <person name="Grigoriev I.V."/>
            <person name="Rokhsar D.S."/>
            <person name="Grossman A.R."/>
        </authorList>
    </citation>
    <scope>NUCLEOTIDE SEQUENCE [LARGE SCALE GENOMIC DNA]</scope>
    <source>
        <strain evidence="2">CC-503</strain>
    </source>
</reference>
<name>A8J4Z4_CHLRE</name>
<dbReference type="STRING" id="3055.A8J4Z4"/>
<proteinExistence type="predicted"/>